<dbReference type="OrthoDB" id="662444at2"/>
<dbReference type="GO" id="GO:0006310">
    <property type="term" value="P:DNA recombination"/>
    <property type="evidence" value="ECO:0007669"/>
    <property type="project" value="UniProtKB-KW"/>
</dbReference>
<proteinExistence type="inferred from homology"/>
<organism evidence="9 10">
    <name type="scientific">Pseudomonas denitrificans</name>
    <dbReference type="NCBI Taxonomy" id="43306"/>
    <lineage>
        <taxon>Bacteria</taxon>
        <taxon>Pseudomonadati</taxon>
        <taxon>Pseudomonadota</taxon>
        <taxon>Gammaproteobacteria</taxon>
        <taxon>Pseudomonadales</taxon>
        <taxon>Pseudomonadaceae</taxon>
        <taxon>Halopseudomonas</taxon>
    </lineage>
</organism>
<accession>A0A9X7MVX0</accession>
<dbReference type="RefSeq" id="WP_151186284.1">
    <property type="nucleotide sequence ID" value="NZ_CP043626.1"/>
</dbReference>
<sequence length="326" mass="36561">MRPRKKDRHLPACMYHKHGAYYLVRKGKWERLGEDYQASLLEYARKTSQACIGGMAALIDKALKHHIKVKKLAANTVLQYEQAADRLKDIFAEFEPEQVLPKHIAAVKVDLAGTPNMCNRILSFARVVFGYALEWGMVDSNPCIGIKRHEEARRDRYITDAEFAAILNACSPYIRNILEMAYLTGQRISDVISIHLSDISEEGIAFAQQKTGSKLIVSMTPDLEEVIAKAKALPRKVRTLTLFCARAGRPVSYATMKEAFARAREQAGVEDVTIHDIRAKSLTDADREGKNAQTLGGHSDPRMTARYLRGRLPKIAQAPTMPAKVR</sequence>
<dbReference type="AlphaFoldDB" id="A0A9X7MVX0"/>
<name>A0A9X7MVX0_PSEDE</name>
<dbReference type="EMBL" id="CP043626">
    <property type="protein sequence ID" value="QEY70459.1"/>
    <property type="molecule type" value="Genomic_DNA"/>
</dbReference>
<dbReference type="InterPro" id="IPR002104">
    <property type="entry name" value="Integrase_catalytic"/>
</dbReference>
<evidence type="ECO:0000313" key="10">
    <source>
        <dbReference type="Proteomes" id="UP000326659"/>
    </source>
</evidence>
<dbReference type="Gene3D" id="1.10.150.130">
    <property type="match status" value="1"/>
</dbReference>
<dbReference type="InterPro" id="IPR010998">
    <property type="entry name" value="Integrase_recombinase_N"/>
</dbReference>
<evidence type="ECO:0000256" key="1">
    <source>
        <dbReference type="ARBA" id="ARBA00008857"/>
    </source>
</evidence>
<keyword evidence="3 5" id="KW-0238">DNA-binding</keyword>
<comment type="similarity">
    <text evidence="1">Belongs to the 'phage' integrase family.</text>
</comment>
<dbReference type="InterPro" id="IPR044068">
    <property type="entry name" value="CB"/>
</dbReference>
<dbReference type="PROSITE" id="PS51900">
    <property type="entry name" value="CB"/>
    <property type="match status" value="1"/>
</dbReference>
<gene>
    <name evidence="9" type="ORF">F1C79_01615</name>
</gene>
<dbReference type="InterPro" id="IPR050090">
    <property type="entry name" value="Tyrosine_recombinase_XerCD"/>
</dbReference>
<evidence type="ECO:0000256" key="2">
    <source>
        <dbReference type="ARBA" id="ARBA00022908"/>
    </source>
</evidence>
<keyword evidence="2" id="KW-0229">DNA integration</keyword>
<dbReference type="Pfam" id="PF00589">
    <property type="entry name" value="Phage_integrase"/>
    <property type="match status" value="1"/>
</dbReference>
<evidence type="ECO:0000256" key="4">
    <source>
        <dbReference type="ARBA" id="ARBA00023172"/>
    </source>
</evidence>
<dbReference type="Gene3D" id="1.10.443.10">
    <property type="entry name" value="Intergrase catalytic core"/>
    <property type="match status" value="1"/>
</dbReference>
<evidence type="ECO:0000259" key="8">
    <source>
        <dbReference type="PROSITE" id="PS51900"/>
    </source>
</evidence>
<dbReference type="InterPro" id="IPR011010">
    <property type="entry name" value="DNA_brk_join_enz"/>
</dbReference>
<dbReference type="CDD" id="cd00800">
    <property type="entry name" value="INT_Lambda_C"/>
    <property type="match status" value="1"/>
</dbReference>
<reference evidence="9 10" key="1">
    <citation type="submission" date="2019-09" db="EMBL/GenBank/DDBJ databases">
        <title>Prosopis cineraria nodule microbiome.</title>
        <authorList>
            <person name="Chaluvadi S.R."/>
            <person name="Ali R."/>
            <person name="Wang X."/>
        </authorList>
    </citation>
    <scope>NUCLEOTIDE SEQUENCE [LARGE SCALE GENOMIC DNA]</scope>
    <source>
        <strain evidence="9 10">BG1</strain>
    </source>
</reference>
<dbReference type="GO" id="GO:0003677">
    <property type="term" value="F:DNA binding"/>
    <property type="evidence" value="ECO:0007669"/>
    <property type="project" value="UniProtKB-UniRule"/>
</dbReference>
<keyword evidence="10" id="KW-1185">Reference proteome</keyword>
<dbReference type="PROSITE" id="PS51898">
    <property type="entry name" value="TYR_RECOMBINASE"/>
    <property type="match status" value="1"/>
</dbReference>
<dbReference type="GO" id="GO:0015074">
    <property type="term" value="P:DNA integration"/>
    <property type="evidence" value="ECO:0007669"/>
    <property type="project" value="UniProtKB-KW"/>
</dbReference>
<dbReference type="PANTHER" id="PTHR30349">
    <property type="entry name" value="PHAGE INTEGRASE-RELATED"/>
    <property type="match status" value="1"/>
</dbReference>
<feature type="domain" description="Tyr recombinase" evidence="7">
    <location>
        <begin position="153"/>
        <end position="322"/>
    </location>
</feature>
<keyword evidence="4" id="KW-0233">DNA recombination</keyword>
<feature type="region of interest" description="Disordered" evidence="6">
    <location>
        <begin position="283"/>
        <end position="302"/>
    </location>
</feature>
<evidence type="ECO:0000256" key="6">
    <source>
        <dbReference type="SAM" id="MobiDB-lite"/>
    </source>
</evidence>
<dbReference type="PANTHER" id="PTHR30349:SF41">
    <property type="entry name" value="INTEGRASE_RECOMBINASE PROTEIN MJ0367-RELATED"/>
    <property type="match status" value="1"/>
</dbReference>
<dbReference type="Proteomes" id="UP000326659">
    <property type="component" value="Chromosome"/>
</dbReference>
<protein>
    <submittedName>
        <fullName evidence="9">Tyrosine-type recombinase/integrase</fullName>
    </submittedName>
</protein>
<evidence type="ECO:0000313" key="9">
    <source>
        <dbReference type="EMBL" id="QEY70459.1"/>
    </source>
</evidence>
<feature type="domain" description="Core-binding (CB)" evidence="8">
    <location>
        <begin position="53"/>
        <end position="133"/>
    </location>
</feature>
<evidence type="ECO:0000256" key="3">
    <source>
        <dbReference type="ARBA" id="ARBA00023125"/>
    </source>
</evidence>
<evidence type="ECO:0000259" key="7">
    <source>
        <dbReference type="PROSITE" id="PS51898"/>
    </source>
</evidence>
<evidence type="ECO:0000256" key="5">
    <source>
        <dbReference type="PROSITE-ProRule" id="PRU01248"/>
    </source>
</evidence>
<dbReference type="SUPFAM" id="SSF56349">
    <property type="entry name" value="DNA breaking-rejoining enzymes"/>
    <property type="match status" value="1"/>
</dbReference>
<dbReference type="InterPro" id="IPR013762">
    <property type="entry name" value="Integrase-like_cat_sf"/>
</dbReference>
<dbReference type="KEGG" id="pden:F1C79_01615"/>